<dbReference type="InterPro" id="IPR051918">
    <property type="entry name" value="STPP_CPPED1"/>
</dbReference>
<comment type="caution">
    <text evidence="2">The sequence shown here is derived from an EMBL/GenBank/DDBJ whole genome shotgun (WGS) entry which is preliminary data.</text>
</comment>
<protein>
    <submittedName>
        <fullName evidence="2">Putative phosphohydrolase</fullName>
    </submittedName>
</protein>
<dbReference type="InterPro" id="IPR004843">
    <property type="entry name" value="Calcineurin-like_PHP"/>
</dbReference>
<dbReference type="PATRIC" id="fig|1305737.6.peg.48"/>
<dbReference type="PANTHER" id="PTHR43143:SF1">
    <property type="entry name" value="SERINE_THREONINE-PROTEIN PHOSPHATASE CPPED1"/>
    <property type="match status" value="1"/>
</dbReference>
<feature type="domain" description="Calcineurin-like phosphoesterase" evidence="1">
    <location>
        <begin position="57"/>
        <end position="209"/>
    </location>
</feature>
<dbReference type="eggNOG" id="COG1409">
    <property type="taxonomic scope" value="Bacteria"/>
</dbReference>
<dbReference type="OrthoDB" id="9816081at2"/>
<dbReference type="AlphaFoldDB" id="A0A0P7X7Q3"/>
<dbReference type="STRING" id="1305737.GCA_000526355_03687"/>
<dbReference type="GO" id="GO:0016787">
    <property type="term" value="F:hydrolase activity"/>
    <property type="evidence" value="ECO:0007669"/>
    <property type="project" value="UniProtKB-KW"/>
</dbReference>
<dbReference type="Proteomes" id="UP000050421">
    <property type="component" value="Unassembled WGS sequence"/>
</dbReference>
<dbReference type="SUPFAM" id="SSF56300">
    <property type="entry name" value="Metallo-dependent phosphatases"/>
    <property type="match status" value="1"/>
</dbReference>
<reference evidence="2 3" key="1">
    <citation type="submission" date="2015-09" db="EMBL/GenBank/DDBJ databases">
        <title>Identification and resolution of microdiversity through metagenomic sequencing of parallel consortia.</title>
        <authorList>
            <person name="Nelson W.C."/>
            <person name="Romine M.F."/>
            <person name="Lindemann S.R."/>
        </authorList>
    </citation>
    <scope>NUCLEOTIDE SEQUENCE [LARGE SCALE GENOMIC DNA]</scope>
    <source>
        <strain evidence="2">HL-49</strain>
    </source>
</reference>
<keyword evidence="2" id="KW-0378">Hydrolase</keyword>
<evidence type="ECO:0000313" key="2">
    <source>
        <dbReference type="EMBL" id="KPQ11160.1"/>
    </source>
</evidence>
<organism evidence="2 3">
    <name type="scientific">Algoriphagus marincola HL-49</name>
    <dbReference type="NCBI Taxonomy" id="1305737"/>
    <lineage>
        <taxon>Bacteria</taxon>
        <taxon>Pseudomonadati</taxon>
        <taxon>Bacteroidota</taxon>
        <taxon>Cytophagia</taxon>
        <taxon>Cytophagales</taxon>
        <taxon>Cyclobacteriaceae</taxon>
        <taxon>Algoriphagus</taxon>
    </lineage>
</organism>
<dbReference type="Gene3D" id="3.60.21.10">
    <property type="match status" value="1"/>
</dbReference>
<evidence type="ECO:0000313" key="3">
    <source>
        <dbReference type="Proteomes" id="UP000050421"/>
    </source>
</evidence>
<dbReference type="PANTHER" id="PTHR43143">
    <property type="entry name" value="METALLOPHOSPHOESTERASE, CALCINEURIN SUPERFAMILY"/>
    <property type="match status" value="1"/>
</dbReference>
<dbReference type="EMBL" id="LJXT01000124">
    <property type="protein sequence ID" value="KPQ11160.1"/>
    <property type="molecule type" value="Genomic_DNA"/>
</dbReference>
<dbReference type="InterPro" id="IPR029052">
    <property type="entry name" value="Metallo-depent_PP-like"/>
</dbReference>
<sequence>MERRPFLQKLGILTTSTMTLPFYLFGKMQLPKETKFKFITASDGHFGQPNTDFEKSHQNLIQAINKEKNVDFVVFNGDLIHDEPSLMPEVKKVYDQVQHPYFVTKGNHDRVDEETWNQIWNQPSNFSKIHGDDLGMVLLNCSNPKGDYLCADLDFAKQTLDEFSSLPHVMVFIHISQNDWTRHGVSCQGFMDLIASYPNVRATFHGHDHDVDGVMLYQKKPFLWSGHFGGSWGNPFPSYRVCEIGADGSAATYLKRVSDGVILNGYTL</sequence>
<proteinExistence type="predicted"/>
<gene>
    <name evidence="2" type="ORF">HLUCCX10_15410</name>
</gene>
<name>A0A0P7X7Q3_9BACT</name>
<dbReference type="Pfam" id="PF00149">
    <property type="entry name" value="Metallophos"/>
    <property type="match status" value="1"/>
</dbReference>
<evidence type="ECO:0000259" key="1">
    <source>
        <dbReference type="Pfam" id="PF00149"/>
    </source>
</evidence>
<accession>A0A0P7X7Q3</accession>